<organism evidence="1 2">
    <name type="scientific">Plasmopara halstedii</name>
    <name type="common">Downy mildew of sunflower</name>
    <dbReference type="NCBI Taxonomy" id="4781"/>
    <lineage>
        <taxon>Eukaryota</taxon>
        <taxon>Sar</taxon>
        <taxon>Stramenopiles</taxon>
        <taxon>Oomycota</taxon>
        <taxon>Peronosporomycetes</taxon>
        <taxon>Peronosporales</taxon>
        <taxon>Peronosporaceae</taxon>
        <taxon>Plasmopara</taxon>
    </lineage>
</organism>
<name>A0A0P1AHM0_PLAHL</name>
<dbReference type="RefSeq" id="XP_036263145.1">
    <property type="nucleotide sequence ID" value="XM_036407443.1"/>
</dbReference>
<protein>
    <submittedName>
        <fullName evidence="1">Uncharacterized protein</fullName>
    </submittedName>
</protein>
<dbReference type="GeneID" id="59053112"/>
<dbReference type="Proteomes" id="UP000054928">
    <property type="component" value="Unassembled WGS sequence"/>
</dbReference>
<proteinExistence type="predicted"/>
<keyword evidence="2" id="KW-1185">Reference proteome</keyword>
<evidence type="ECO:0000313" key="1">
    <source>
        <dbReference type="EMBL" id="CEG40448.1"/>
    </source>
</evidence>
<evidence type="ECO:0000313" key="2">
    <source>
        <dbReference type="Proteomes" id="UP000054928"/>
    </source>
</evidence>
<dbReference type="EMBL" id="CCYD01000523">
    <property type="protein sequence ID" value="CEG40448.1"/>
    <property type="molecule type" value="Genomic_DNA"/>
</dbReference>
<dbReference type="AlphaFoldDB" id="A0A0P1AHM0"/>
<reference evidence="2" key="1">
    <citation type="submission" date="2014-09" db="EMBL/GenBank/DDBJ databases">
        <authorList>
            <person name="Sharma Rahul"/>
            <person name="Thines Marco"/>
        </authorList>
    </citation>
    <scope>NUCLEOTIDE SEQUENCE [LARGE SCALE GENOMIC DNA]</scope>
</reference>
<sequence length="62" mass="6948">MSVAFIAAIKDTTAINGYNSTLASQKHVPSSLKSLSCFANCYFKTYHELFKQKRGRRLVCTT</sequence>
<accession>A0A0P1AHM0</accession>